<keyword evidence="7" id="KW-0067">ATP-binding</keyword>
<dbReference type="Proteomes" id="UP001199919">
    <property type="component" value="Unassembled WGS sequence"/>
</dbReference>
<dbReference type="SUPFAM" id="SSF55326">
    <property type="entry name" value="PurM N-terminal domain-like"/>
    <property type="match status" value="1"/>
</dbReference>
<dbReference type="InterPro" id="IPR036921">
    <property type="entry name" value="PurM-like_N_sf"/>
</dbReference>
<evidence type="ECO:0000256" key="11">
    <source>
        <dbReference type="ARBA" id="ARBA00049057"/>
    </source>
</evidence>
<evidence type="ECO:0000256" key="5">
    <source>
        <dbReference type="ARBA" id="ARBA00022598"/>
    </source>
</evidence>
<dbReference type="Pfam" id="PF02769">
    <property type="entry name" value="AIRS_C"/>
    <property type="match status" value="1"/>
</dbReference>
<evidence type="ECO:0000256" key="2">
    <source>
        <dbReference type="ARBA" id="ARBA00010280"/>
    </source>
</evidence>
<evidence type="ECO:0000256" key="9">
    <source>
        <dbReference type="ARBA" id="ARBA00032931"/>
    </source>
</evidence>
<evidence type="ECO:0000259" key="13">
    <source>
        <dbReference type="Pfam" id="PF02769"/>
    </source>
</evidence>
<dbReference type="Gene3D" id="3.30.1330.10">
    <property type="entry name" value="PurM-like, N-terminal domain"/>
    <property type="match status" value="1"/>
</dbReference>
<keyword evidence="15" id="KW-1185">Reference proteome</keyword>
<evidence type="ECO:0000256" key="7">
    <source>
        <dbReference type="ARBA" id="ARBA00022840"/>
    </source>
</evidence>
<dbReference type="InterPro" id="IPR016188">
    <property type="entry name" value="PurM-like_N"/>
</dbReference>
<evidence type="ECO:0000313" key="14">
    <source>
        <dbReference type="EMBL" id="MCD8742052.1"/>
    </source>
</evidence>
<dbReference type="PANTHER" id="PTHR10520:SF12">
    <property type="entry name" value="TRIFUNCTIONAL PURINE BIOSYNTHETIC PROTEIN ADENOSINE-3"/>
    <property type="match status" value="1"/>
</dbReference>
<feature type="domain" description="PurM-like C-terminal" evidence="13">
    <location>
        <begin position="180"/>
        <end position="383"/>
    </location>
</feature>
<gene>
    <name evidence="14" type="ORF">LT679_15670</name>
</gene>
<evidence type="ECO:0000313" key="15">
    <source>
        <dbReference type="Proteomes" id="UP001199919"/>
    </source>
</evidence>
<evidence type="ECO:0000256" key="6">
    <source>
        <dbReference type="ARBA" id="ARBA00022741"/>
    </source>
</evidence>
<feature type="domain" description="PurM-like N-terminal" evidence="12">
    <location>
        <begin position="46"/>
        <end position="167"/>
    </location>
</feature>
<comment type="catalytic activity">
    <reaction evidence="11">
        <text>2-formamido-N(1)-(5-O-phospho-beta-D-ribosyl)acetamidine + ATP = 5-amino-1-(5-phospho-beta-D-ribosyl)imidazole + ADP + phosphate + H(+)</text>
        <dbReference type="Rhea" id="RHEA:23032"/>
        <dbReference type="ChEBI" id="CHEBI:15378"/>
        <dbReference type="ChEBI" id="CHEBI:30616"/>
        <dbReference type="ChEBI" id="CHEBI:43474"/>
        <dbReference type="ChEBI" id="CHEBI:137981"/>
        <dbReference type="ChEBI" id="CHEBI:147287"/>
        <dbReference type="ChEBI" id="CHEBI:456216"/>
        <dbReference type="EC" id="6.3.3.1"/>
    </reaction>
</comment>
<protein>
    <recommendedName>
        <fullName evidence="4">Phosphoribosylformylglycinamidine cyclo-ligase</fullName>
        <ecNumber evidence="3">6.3.3.1</ecNumber>
    </recommendedName>
    <alternativeName>
        <fullName evidence="9">AIR synthase</fullName>
    </alternativeName>
    <alternativeName>
        <fullName evidence="10">AIRS</fullName>
    </alternativeName>
    <alternativeName>
        <fullName evidence="8">Phosphoribosyl-aminoimidazole synthetase</fullName>
    </alternativeName>
</protein>
<dbReference type="Gene3D" id="3.90.650.10">
    <property type="entry name" value="PurM-like C-terminal domain"/>
    <property type="match status" value="1"/>
</dbReference>
<comment type="similarity">
    <text evidence="2">Belongs to the AIR synthase family.</text>
</comment>
<dbReference type="PANTHER" id="PTHR10520">
    <property type="entry name" value="TRIFUNCTIONAL PURINE BIOSYNTHETIC PROTEIN ADENOSINE-3-RELATED"/>
    <property type="match status" value="1"/>
</dbReference>
<name>A0ABS8U7Z5_9SPHI</name>
<dbReference type="EC" id="6.3.3.1" evidence="3"/>
<dbReference type="InterPro" id="IPR010918">
    <property type="entry name" value="PurM-like_C_dom"/>
</dbReference>
<dbReference type="Pfam" id="PF00586">
    <property type="entry name" value="AIRS"/>
    <property type="match status" value="1"/>
</dbReference>
<dbReference type="RefSeq" id="WP_232178588.1">
    <property type="nucleotide sequence ID" value="NZ_JAJPWV010000005.1"/>
</dbReference>
<evidence type="ECO:0000256" key="4">
    <source>
        <dbReference type="ARBA" id="ARBA00020367"/>
    </source>
</evidence>
<comment type="pathway">
    <text evidence="1">Purine metabolism; IMP biosynthesis via de novo pathway; 5-amino-1-(5-phospho-D-ribosyl)imidazole from N(2)-formyl-N(1)-(5-phospho-D-ribosyl)glycinamide: step 2/2.</text>
</comment>
<sequence length="393" mass="43050">MTSSQRYDQRGVSASKYDVHNAIKNIDKGIYPKAFCKIIPDILTNDPNYCNIMHADGAGTKSSLAYTYWKETGDISVWRGIAQDAIIMNIDDLLCVGAVDNILLSSTIGRNKNLIPGEVIAAIINGTEEILSELRDAGIGIYSTGGETADVGDLVRTIIVDSTVTCRMQREDVISNHRIQPGNVIVGLASYGQATYETEYNGGMGSNGLTSARHDVFNKTIADKYPESYDAGIPYDLIFSGSKSLTDQIDIGNGQTVTAGKLVLSPTRTYAPIIKAILEKYRSQIDGMVHCSGGAQTKVLHFVDDVHIVKDNLFPVPPLFKLIHEESGTSWQEMYKVFNMGHRMELYVPETVAADIIAISKSFNVDAQIIGRVEAADKKQVTIQSEFGEFVYN</sequence>
<evidence type="ECO:0000256" key="1">
    <source>
        <dbReference type="ARBA" id="ARBA00004686"/>
    </source>
</evidence>
<dbReference type="InterPro" id="IPR036676">
    <property type="entry name" value="PurM-like_C_sf"/>
</dbReference>
<dbReference type="SUPFAM" id="SSF56042">
    <property type="entry name" value="PurM C-terminal domain-like"/>
    <property type="match status" value="1"/>
</dbReference>
<reference evidence="14 15" key="1">
    <citation type="submission" date="2021-12" db="EMBL/GenBank/DDBJ databases">
        <title>Mucilaginibacter roseus genome.</title>
        <authorList>
            <person name="Ferreira J.R."/>
            <person name="Newman J.D."/>
        </authorList>
    </citation>
    <scope>NUCLEOTIDE SEQUENCE [LARGE SCALE GENOMIC DNA]</scope>
    <source>
        <strain evidence="14 15">LMG 28454</strain>
    </source>
</reference>
<evidence type="ECO:0000256" key="3">
    <source>
        <dbReference type="ARBA" id="ARBA00013047"/>
    </source>
</evidence>
<evidence type="ECO:0000256" key="8">
    <source>
        <dbReference type="ARBA" id="ARBA00031908"/>
    </source>
</evidence>
<proteinExistence type="inferred from homology"/>
<evidence type="ECO:0000259" key="12">
    <source>
        <dbReference type="Pfam" id="PF00586"/>
    </source>
</evidence>
<accession>A0ABS8U7Z5</accession>
<dbReference type="InterPro" id="IPR004733">
    <property type="entry name" value="PurM_cligase"/>
</dbReference>
<comment type="caution">
    <text evidence="14">The sequence shown here is derived from an EMBL/GenBank/DDBJ whole genome shotgun (WGS) entry which is preliminary data.</text>
</comment>
<organism evidence="14 15">
    <name type="scientific">Mucilaginibacter roseus</name>
    <dbReference type="NCBI Taxonomy" id="1528868"/>
    <lineage>
        <taxon>Bacteria</taxon>
        <taxon>Pseudomonadati</taxon>
        <taxon>Bacteroidota</taxon>
        <taxon>Sphingobacteriia</taxon>
        <taxon>Sphingobacteriales</taxon>
        <taxon>Sphingobacteriaceae</taxon>
        <taxon>Mucilaginibacter</taxon>
    </lineage>
</organism>
<dbReference type="EMBL" id="JAJPWV010000005">
    <property type="protein sequence ID" value="MCD8742052.1"/>
    <property type="molecule type" value="Genomic_DNA"/>
</dbReference>
<keyword evidence="5" id="KW-0436">Ligase</keyword>
<evidence type="ECO:0000256" key="10">
    <source>
        <dbReference type="ARBA" id="ARBA00033093"/>
    </source>
</evidence>
<keyword evidence="6" id="KW-0547">Nucleotide-binding</keyword>